<dbReference type="PANTHER" id="PTHR30487:SF0">
    <property type="entry name" value="PREPILIN LEADER PEPTIDASE_N-METHYLTRANSFERASE-RELATED"/>
    <property type="match status" value="1"/>
</dbReference>
<evidence type="ECO:0000256" key="7">
    <source>
        <dbReference type="SAM" id="Phobius"/>
    </source>
</evidence>
<keyword evidence="10" id="KW-0489">Methyltransferase</keyword>
<proteinExistence type="inferred from homology"/>
<evidence type="ECO:0000256" key="3">
    <source>
        <dbReference type="ARBA" id="ARBA00022475"/>
    </source>
</evidence>
<dbReference type="GO" id="GO:0006465">
    <property type="term" value="P:signal peptide processing"/>
    <property type="evidence" value="ECO:0007669"/>
    <property type="project" value="TreeGrafter"/>
</dbReference>
<dbReference type="InterPro" id="IPR050882">
    <property type="entry name" value="Prepilin_peptidase/N-MTase"/>
</dbReference>
<accession>A0A4R3MV34</accession>
<protein>
    <submittedName>
        <fullName evidence="10">Leader peptidase (Prepilin peptidase)/N-methyltransferase</fullName>
    </submittedName>
</protein>
<comment type="caution">
    <text evidence="10">The sequence shown here is derived from an EMBL/GenBank/DDBJ whole genome shotgun (WGS) entry which is preliminary data.</text>
</comment>
<feature type="domain" description="Prepilin type IV endopeptidase peptidase" evidence="8">
    <location>
        <begin position="100"/>
        <end position="202"/>
    </location>
</feature>
<keyword evidence="11" id="KW-1185">Reference proteome</keyword>
<evidence type="ECO:0000313" key="11">
    <source>
        <dbReference type="Proteomes" id="UP000294650"/>
    </source>
</evidence>
<feature type="transmembrane region" description="Helical" evidence="7">
    <location>
        <begin position="93"/>
        <end position="110"/>
    </location>
</feature>
<evidence type="ECO:0000259" key="8">
    <source>
        <dbReference type="Pfam" id="PF01478"/>
    </source>
</evidence>
<comment type="subcellular location">
    <subcellularLocation>
        <location evidence="1">Cell membrane</location>
        <topology evidence="1">Multi-pass membrane protein</topology>
    </subcellularLocation>
</comment>
<evidence type="ECO:0000256" key="4">
    <source>
        <dbReference type="ARBA" id="ARBA00022692"/>
    </source>
</evidence>
<dbReference type="GO" id="GO:0008168">
    <property type="term" value="F:methyltransferase activity"/>
    <property type="evidence" value="ECO:0007669"/>
    <property type="project" value="UniProtKB-KW"/>
</dbReference>
<comment type="similarity">
    <text evidence="2">Belongs to the peptidase A24 family.</text>
</comment>
<name>A0A4R3MV34_9BACI</name>
<dbReference type="GO" id="GO:0005886">
    <property type="term" value="C:plasma membrane"/>
    <property type="evidence" value="ECO:0007669"/>
    <property type="project" value="UniProtKB-SubCell"/>
</dbReference>
<feature type="transmembrane region" description="Helical" evidence="7">
    <location>
        <begin position="216"/>
        <end position="234"/>
    </location>
</feature>
<keyword evidence="6 7" id="KW-0472">Membrane</keyword>
<keyword evidence="4 7" id="KW-0812">Transmembrane</keyword>
<dbReference type="PANTHER" id="PTHR30487">
    <property type="entry name" value="TYPE 4 PREPILIN-LIKE PROTEINS LEADER PEPTIDE-PROCESSING ENZYME"/>
    <property type="match status" value="1"/>
</dbReference>
<gene>
    <name evidence="10" type="ORF">EDD68_11721</name>
</gene>
<organism evidence="10 11">
    <name type="scientific">Melghiribacillus thermohalophilus</name>
    <dbReference type="NCBI Taxonomy" id="1324956"/>
    <lineage>
        <taxon>Bacteria</taxon>
        <taxon>Bacillati</taxon>
        <taxon>Bacillota</taxon>
        <taxon>Bacilli</taxon>
        <taxon>Bacillales</taxon>
        <taxon>Bacillaceae</taxon>
        <taxon>Melghiribacillus</taxon>
    </lineage>
</organism>
<evidence type="ECO:0000256" key="1">
    <source>
        <dbReference type="ARBA" id="ARBA00004651"/>
    </source>
</evidence>
<dbReference type="Pfam" id="PF06750">
    <property type="entry name" value="A24_N_bact"/>
    <property type="match status" value="1"/>
</dbReference>
<dbReference type="AlphaFoldDB" id="A0A4R3MV34"/>
<reference evidence="10 11" key="1">
    <citation type="submission" date="2019-03" db="EMBL/GenBank/DDBJ databases">
        <title>Genomic Encyclopedia of Type Strains, Phase IV (KMG-IV): sequencing the most valuable type-strain genomes for metagenomic binning, comparative biology and taxonomic classification.</title>
        <authorList>
            <person name="Goeker M."/>
        </authorList>
    </citation>
    <scope>NUCLEOTIDE SEQUENCE [LARGE SCALE GENOMIC DNA]</scope>
    <source>
        <strain evidence="10 11">DSM 25894</strain>
    </source>
</reference>
<evidence type="ECO:0000313" key="10">
    <source>
        <dbReference type="EMBL" id="TCT19627.1"/>
    </source>
</evidence>
<keyword evidence="3" id="KW-1003">Cell membrane</keyword>
<dbReference type="InterPro" id="IPR010627">
    <property type="entry name" value="Prepilin_pept_A24_N"/>
</dbReference>
<dbReference type="EMBL" id="SMAN01000017">
    <property type="protein sequence ID" value="TCT19627.1"/>
    <property type="molecule type" value="Genomic_DNA"/>
</dbReference>
<evidence type="ECO:0000259" key="9">
    <source>
        <dbReference type="Pfam" id="PF06750"/>
    </source>
</evidence>
<dbReference type="Gene3D" id="1.20.120.1220">
    <property type="match status" value="1"/>
</dbReference>
<dbReference type="Pfam" id="PF01478">
    <property type="entry name" value="Peptidase_A24"/>
    <property type="match status" value="1"/>
</dbReference>
<keyword evidence="10" id="KW-0808">Transferase</keyword>
<evidence type="ECO:0000256" key="6">
    <source>
        <dbReference type="ARBA" id="ARBA00023136"/>
    </source>
</evidence>
<feature type="transmembrane region" description="Helical" evidence="7">
    <location>
        <begin position="69"/>
        <end position="86"/>
    </location>
</feature>
<feature type="transmembrane region" description="Helical" evidence="7">
    <location>
        <begin position="187"/>
        <end position="209"/>
    </location>
</feature>
<evidence type="ECO:0000256" key="5">
    <source>
        <dbReference type="ARBA" id="ARBA00022989"/>
    </source>
</evidence>
<keyword evidence="5 7" id="KW-1133">Transmembrane helix</keyword>
<evidence type="ECO:0000256" key="2">
    <source>
        <dbReference type="ARBA" id="ARBA00005801"/>
    </source>
</evidence>
<dbReference type="Proteomes" id="UP000294650">
    <property type="component" value="Unassembled WGS sequence"/>
</dbReference>
<dbReference type="GO" id="GO:0004190">
    <property type="term" value="F:aspartic-type endopeptidase activity"/>
    <property type="evidence" value="ECO:0007669"/>
    <property type="project" value="InterPro"/>
</dbReference>
<dbReference type="InterPro" id="IPR000045">
    <property type="entry name" value="Prepilin_IV_endopep_pep"/>
</dbReference>
<dbReference type="GO" id="GO:0032259">
    <property type="term" value="P:methylation"/>
    <property type="evidence" value="ECO:0007669"/>
    <property type="project" value="UniProtKB-KW"/>
</dbReference>
<sequence length="246" mass="26872">MLYVFILGLVLGSFFNVVGIRIPRNQSIVSPPSACLNCGRRLTPGDLIPVLSYIWLKGKCRDCNAGISPLYPVMELLTAFLFVVAFDQIGFQWELLVAFTLISLLAIVTVSDLNYMIIPDRVLVFFSVLFVVERVLIPLSPWYDSLLGAATGFLLLLAIAIVSKGGMGGGDIKLYAVIGYVLGLKGVLLSFFLAALIGSVAGLAGIIAGRINRQKPIPFAPFIATGSILAYFYSEPFYQWYLDFVI</sequence>
<feature type="domain" description="Prepilin peptidase A24 N-terminal" evidence="9">
    <location>
        <begin position="6"/>
        <end position="86"/>
    </location>
</feature>
<feature type="transmembrane region" description="Helical" evidence="7">
    <location>
        <begin position="146"/>
        <end position="167"/>
    </location>
</feature>